<keyword evidence="3" id="KW-1185">Reference proteome</keyword>
<organism evidence="2 3">
    <name type="scientific">Novosphingobium sediminis</name>
    <dbReference type="NCBI Taxonomy" id="707214"/>
    <lineage>
        <taxon>Bacteria</taxon>
        <taxon>Pseudomonadati</taxon>
        <taxon>Pseudomonadota</taxon>
        <taxon>Alphaproteobacteria</taxon>
        <taxon>Sphingomonadales</taxon>
        <taxon>Sphingomonadaceae</taxon>
        <taxon>Novosphingobium</taxon>
    </lineage>
</organism>
<protein>
    <submittedName>
        <fullName evidence="2">Uncharacterized protein</fullName>
    </submittedName>
</protein>
<evidence type="ECO:0000256" key="1">
    <source>
        <dbReference type="SAM" id="MobiDB-lite"/>
    </source>
</evidence>
<reference evidence="2 3" key="1">
    <citation type="submission" date="2019-07" db="EMBL/GenBank/DDBJ databases">
        <title>Whole genome shotgun sequence of Novosphingobium sediminis NBRC 106119.</title>
        <authorList>
            <person name="Hosoyama A."/>
            <person name="Uohara A."/>
            <person name="Ohji S."/>
            <person name="Ichikawa N."/>
        </authorList>
    </citation>
    <scope>NUCLEOTIDE SEQUENCE [LARGE SCALE GENOMIC DNA]</scope>
    <source>
        <strain evidence="2 3">NBRC 106119</strain>
    </source>
</reference>
<dbReference type="Proteomes" id="UP000321464">
    <property type="component" value="Unassembled WGS sequence"/>
</dbReference>
<gene>
    <name evidence="2" type="ORF">NSE01_09430</name>
</gene>
<comment type="caution">
    <text evidence="2">The sequence shown here is derived from an EMBL/GenBank/DDBJ whole genome shotgun (WGS) entry which is preliminary data.</text>
</comment>
<sequence length="57" mass="6304">MTRRQYHSFEQRTQANFGAGVSPPPSPSRMREGSNKALLLPYRMREGLGVGGALKLT</sequence>
<accession>A0A512AHC7</accession>
<evidence type="ECO:0000313" key="2">
    <source>
        <dbReference type="EMBL" id="GEN99110.1"/>
    </source>
</evidence>
<name>A0A512AHC7_9SPHN</name>
<dbReference type="AlphaFoldDB" id="A0A512AHC7"/>
<dbReference type="EMBL" id="BJYR01000007">
    <property type="protein sequence ID" value="GEN99110.1"/>
    <property type="molecule type" value="Genomic_DNA"/>
</dbReference>
<evidence type="ECO:0000313" key="3">
    <source>
        <dbReference type="Proteomes" id="UP000321464"/>
    </source>
</evidence>
<proteinExistence type="predicted"/>
<feature type="region of interest" description="Disordered" evidence="1">
    <location>
        <begin position="1"/>
        <end position="33"/>
    </location>
</feature>